<accession>A0A839RS45</accession>
<comment type="caution">
    <text evidence="3">The sequence shown here is derived from an EMBL/GenBank/DDBJ whole genome shotgun (WGS) entry which is preliminary data.</text>
</comment>
<organism evidence="3 4">
    <name type="scientific">Hoyosella altamirensis</name>
    <dbReference type="NCBI Taxonomy" id="616997"/>
    <lineage>
        <taxon>Bacteria</taxon>
        <taxon>Bacillati</taxon>
        <taxon>Actinomycetota</taxon>
        <taxon>Actinomycetes</taxon>
        <taxon>Mycobacteriales</taxon>
        <taxon>Hoyosellaceae</taxon>
        <taxon>Hoyosella</taxon>
    </lineage>
</organism>
<evidence type="ECO:0000256" key="1">
    <source>
        <dbReference type="SAM" id="MobiDB-lite"/>
    </source>
</evidence>
<feature type="signal peptide" evidence="2">
    <location>
        <begin position="1"/>
        <end position="27"/>
    </location>
</feature>
<keyword evidence="4" id="KW-1185">Reference proteome</keyword>
<sequence>MKRRQGSALAAALMTGGLLLAATPALAQKTDGPVRFSAVGNDQCEVTFTIENDTNSRFYTIDYLIDDEVATGTDFGSGPTGRRVLNSAAEEPLGPPGYVRNRPTETSTVTVNLRDIENRPNIGADSHLIRYRMILGPSAADRGSGEFYETTVTGCADPVPDPPSGSIQLDFGSLFGSLIGSS</sequence>
<dbReference type="OrthoDB" id="4774810at2"/>
<evidence type="ECO:0000313" key="4">
    <source>
        <dbReference type="Proteomes" id="UP000567922"/>
    </source>
</evidence>
<reference evidence="3 4" key="1">
    <citation type="submission" date="2020-08" db="EMBL/GenBank/DDBJ databases">
        <title>Sequencing the genomes of 1000 actinobacteria strains.</title>
        <authorList>
            <person name="Klenk H.-P."/>
        </authorList>
    </citation>
    <scope>NUCLEOTIDE SEQUENCE [LARGE SCALE GENOMIC DNA]</scope>
    <source>
        <strain evidence="3 4">DSM 45258</strain>
    </source>
</reference>
<keyword evidence="2" id="KW-0732">Signal</keyword>
<protein>
    <submittedName>
        <fullName evidence="3">Uncharacterized protein</fullName>
    </submittedName>
</protein>
<evidence type="ECO:0000256" key="2">
    <source>
        <dbReference type="SAM" id="SignalP"/>
    </source>
</evidence>
<evidence type="ECO:0000313" key="3">
    <source>
        <dbReference type="EMBL" id="MBB3039149.1"/>
    </source>
</evidence>
<dbReference type="RefSeq" id="WP_064439386.1">
    <property type="nucleotide sequence ID" value="NZ_BDDI01000004.1"/>
</dbReference>
<feature type="region of interest" description="Disordered" evidence="1">
    <location>
        <begin position="72"/>
        <end position="103"/>
    </location>
</feature>
<proteinExistence type="predicted"/>
<dbReference type="AlphaFoldDB" id="A0A839RS45"/>
<dbReference type="Proteomes" id="UP000567922">
    <property type="component" value="Unassembled WGS sequence"/>
</dbReference>
<dbReference type="EMBL" id="JACHWS010000003">
    <property type="protein sequence ID" value="MBB3039149.1"/>
    <property type="molecule type" value="Genomic_DNA"/>
</dbReference>
<feature type="chain" id="PRO_5032694948" evidence="2">
    <location>
        <begin position="28"/>
        <end position="182"/>
    </location>
</feature>
<name>A0A839RS45_9ACTN</name>
<gene>
    <name evidence="3" type="ORF">FHU29_003618</name>
</gene>